<evidence type="ECO:0000313" key="1">
    <source>
        <dbReference type="EMBL" id="CAA9289183.1"/>
    </source>
</evidence>
<sequence length="47" mass="5835">MIDKLAEKLVHWNVWHLFYKEKNQPGKPNIFQKWVHRQIAQRLHIKS</sequence>
<dbReference type="AlphaFoldDB" id="A0A6J4JWF0"/>
<reference evidence="1" key="1">
    <citation type="submission" date="2020-02" db="EMBL/GenBank/DDBJ databases">
        <authorList>
            <person name="Meier V. D."/>
        </authorList>
    </citation>
    <scope>NUCLEOTIDE SEQUENCE</scope>
    <source>
        <strain evidence="1">AVDCRST_MAG95</strain>
    </source>
</reference>
<organism evidence="1">
    <name type="scientific">uncultured Adhaeribacter sp</name>
    <dbReference type="NCBI Taxonomy" id="448109"/>
    <lineage>
        <taxon>Bacteria</taxon>
        <taxon>Pseudomonadati</taxon>
        <taxon>Bacteroidota</taxon>
        <taxon>Cytophagia</taxon>
        <taxon>Cytophagales</taxon>
        <taxon>Hymenobacteraceae</taxon>
        <taxon>Adhaeribacter</taxon>
        <taxon>environmental samples</taxon>
    </lineage>
</organism>
<proteinExistence type="predicted"/>
<protein>
    <submittedName>
        <fullName evidence="1">Uncharacterized protein</fullName>
    </submittedName>
</protein>
<accession>A0A6J4JWF0</accession>
<gene>
    <name evidence="1" type="ORF">AVDCRST_MAG95-3883</name>
</gene>
<dbReference type="EMBL" id="CADCTJ010001220">
    <property type="protein sequence ID" value="CAA9289183.1"/>
    <property type="molecule type" value="Genomic_DNA"/>
</dbReference>
<name>A0A6J4JWF0_9BACT</name>